<accession>A0A8H3UAT5</accession>
<feature type="signal peptide" evidence="2">
    <location>
        <begin position="1"/>
        <end position="18"/>
    </location>
</feature>
<feature type="region of interest" description="Disordered" evidence="1">
    <location>
        <begin position="29"/>
        <end position="76"/>
    </location>
</feature>
<comment type="caution">
    <text evidence="3">The sequence shown here is derived from an EMBL/GenBank/DDBJ whole genome shotgun (WGS) entry which is preliminary data.</text>
</comment>
<evidence type="ECO:0000256" key="1">
    <source>
        <dbReference type="SAM" id="MobiDB-lite"/>
    </source>
</evidence>
<feature type="compositionally biased region" description="Polar residues" evidence="1">
    <location>
        <begin position="48"/>
        <end position="59"/>
    </location>
</feature>
<keyword evidence="2" id="KW-0732">Signal</keyword>
<dbReference type="InterPro" id="IPR023346">
    <property type="entry name" value="Lysozyme-like_dom_sf"/>
</dbReference>
<dbReference type="Proteomes" id="UP000447873">
    <property type="component" value="Unassembled WGS sequence"/>
</dbReference>
<dbReference type="EMBL" id="WNWS01000534">
    <property type="protein sequence ID" value="KAE9966210.1"/>
    <property type="molecule type" value="Genomic_DNA"/>
</dbReference>
<feature type="compositionally biased region" description="Low complexity" evidence="1">
    <location>
        <begin position="29"/>
        <end position="47"/>
    </location>
</feature>
<gene>
    <name evidence="3" type="ORF">EG328_009099</name>
</gene>
<evidence type="ECO:0008006" key="5">
    <source>
        <dbReference type="Google" id="ProtNLM"/>
    </source>
</evidence>
<evidence type="ECO:0000313" key="4">
    <source>
        <dbReference type="Proteomes" id="UP000447873"/>
    </source>
</evidence>
<evidence type="ECO:0000256" key="2">
    <source>
        <dbReference type="SAM" id="SignalP"/>
    </source>
</evidence>
<proteinExistence type="predicted"/>
<sequence length="241" mass="26325">MHLSTVALAATTIATTAAAPLLNTTFPLNTTSPLNNTSPLNTTTPLTQRSPNAACTGQTQKREYPNPGPSERYQQIYPPTNWPSFDCLFEMNRASINAKNPNPAEADQVKAAILYAHSQTAVDARVILAVLMQESHGELRVGHTIQPDDHVSTNNGMMQCWGCKGAAHVPAGQGVEQGLVNEMVLGGAMHLKNNLEQNGWDTFKGLRAYNSGRIDWDLNNPIAATRDYVWDCANRLVGWVW</sequence>
<dbReference type="Gene3D" id="1.10.530.10">
    <property type="match status" value="1"/>
</dbReference>
<organism evidence="3 4">
    <name type="scientific">Venturia inaequalis</name>
    <name type="common">Apple scab fungus</name>
    <dbReference type="NCBI Taxonomy" id="5025"/>
    <lineage>
        <taxon>Eukaryota</taxon>
        <taxon>Fungi</taxon>
        <taxon>Dikarya</taxon>
        <taxon>Ascomycota</taxon>
        <taxon>Pezizomycotina</taxon>
        <taxon>Dothideomycetes</taxon>
        <taxon>Pleosporomycetidae</taxon>
        <taxon>Venturiales</taxon>
        <taxon>Venturiaceae</taxon>
        <taxon>Venturia</taxon>
    </lineage>
</organism>
<dbReference type="AlphaFoldDB" id="A0A8H3UAT5"/>
<protein>
    <recommendedName>
        <fullName evidence="5">Transglycosylase SLT domain-containing protein</fullName>
    </recommendedName>
</protein>
<name>A0A8H3UAT5_VENIN</name>
<feature type="chain" id="PRO_5034901206" description="Transglycosylase SLT domain-containing protein" evidence="2">
    <location>
        <begin position="19"/>
        <end position="241"/>
    </location>
</feature>
<evidence type="ECO:0000313" key="3">
    <source>
        <dbReference type="EMBL" id="KAE9966210.1"/>
    </source>
</evidence>
<dbReference type="SUPFAM" id="SSF53955">
    <property type="entry name" value="Lysozyme-like"/>
    <property type="match status" value="1"/>
</dbReference>
<reference evidence="3 4" key="1">
    <citation type="submission" date="2018-12" db="EMBL/GenBank/DDBJ databases">
        <title>Venturia inaequalis Genome Resource.</title>
        <authorList>
            <person name="Lichtner F.J."/>
        </authorList>
    </citation>
    <scope>NUCLEOTIDE SEQUENCE [LARGE SCALE GENOMIC DNA]</scope>
    <source>
        <strain evidence="3 4">120213</strain>
    </source>
</reference>